<comment type="caution">
    <text evidence="2">The sequence shown here is derived from an EMBL/GenBank/DDBJ whole genome shotgun (WGS) entry which is preliminary data.</text>
</comment>
<accession>A0A840DRS2</accession>
<dbReference type="PANTHER" id="PTHR41247:SF1">
    <property type="entry name" value="HTH-TYPE TRANSCRIPTIONAL REPRESSOR YCNK"/>
    <property type="match status" value="1"/>
</dbReference>
<reference evidence="2 3" key="1">
    <citation type="submission" date="2020-08" db="EMBL/GenBank/DDBJ databases">
        <title>Genomic Encyclopedia of Type Strains, Phase IV (KMG-IV): sequencing the most valuable type-strain genomes for metagenomic binning, comparative biology and taxonomic classification.</title>
        <authorList>
            <person name="Goeker M."/>
        </authorList>
    </citation>
    <scope>NUCLEOTIDE SEQUENCE [LARGE SCALE GENOMIC DNA]</scope>
    <source>
        <strain evidence="2 3">DSM 17075</strain>
    </source>
</reference>
<name>A0A840DRS2_9BACL</name>
<sequence length="150" mass="16775">MKRKLLTFLLALSMTAGCSAQAAKPVEINENVDSCDTCHMGIRDASLAAEVLIDGKPMKFDDIGCMVTYLQQHKNIDAAFVHAHDSKEWIDFQKSYFVHDSSIESPMGYGIAAFLTKQAAEKFANEHGGQVFSKDELLKQNMMEFKMHSH</sequence>
<protein>
    <submittedName>
        <fullName evidence="2">Copper chaperone NosL</fullName>
    </submittedName>
</protein>
<dbReference type="SUPFAM" id="SSF160387">
    <property type="entry name" value="NosL/MerB-like"/>
    <property type="match status" value="1"/>
</dbReference>
<gene>
    <name evidence="2" type="ORF">GGR02_002129</name>
</gene>
<dbReference type="PANTHER" id="PTHR41247">
    <property type="entry name" value="HTH-TYPE TRANSCRIPTIONAL REPRESSOR YCNK"/>
    <property type="match status" value="1"/>
</dbReference>
<feature type="signal peptide" evidence="1">
    <location>
        <begin position="1"/>
        <end position="22"/>
    </location>
</feature>
<evidence type="ECO:0000313" key="3">
    <source>
        <dbReference type="Proteomes" id="UP000559598"/>
    </source>
</evidence>
<organism evidence="2 3">
    <name type="scientific">Anoxybacteroides voinovskiense</name>
    <dbReference type="NCBI Taxonomy" id="230470"/>
    <lineage>
        <taxon>Bacteria</taxon>
        <taxon>Bacillati</taxon>
        <taxon>Bacillota</taxon>
        <taxon>Bacilli</taxon>
        <taxon>Bacillales</taxon>
        <taxon>Anoxybacillaceae</taxon>
        <taxon>Anoxybacteroides</taxon>
    </lineage>
</organism>
<dbReference type="PROSITE" id="PS51257">
    <property type="entry name" value="PROKAR_LIPOPROTEIN"/>
    <property type="match status" value="1"/>
</dbReference>
<dbReference type="InterPro" id="IPR008719">
    <property type="entry name" value="N2O_reductase_NosL"/>
</dbReference>
<feature type="chain" id="PRO_5033067256" evidence="1">
    <location>
        <begin position="23"/>
        <end position="150"/>
    </location>
</feature>
<dbReference type="AlphaFoldDB" id="A0A840DRS2"/>
<dbReference type="RefSeq" id="WP_183184643.1">
    <property type="nucleotide sequence ID" value="NZ_BMNP01000013.1"/>
</dbReference>
<keyword evidence="3" id="KW-1185">Reference proteome</keyword>
<evidence type="ECO:0000313" key="2">
    <source>
        <dbReference type="EMBL" id="MBB4074363.1"/>
    </source>
</evidence>
<dbReference type="Pfam" id="PF05573">
    <property type="entry name" value="NosL"/>
    <property type="match status" value="1"/>
</dbReference>
<keyword evidence="1" id="KW-0732">Signal</keyword>
<dbReference type="Proteomes" id="UP000559598">
    <property type="component" value="Unassembled WGS sequence"/>
</dbReference>
<dbReference type="EMBL" id="JACIDE010000014">
    <property type="protein sequence ID" value="MBB4074363.1"/>
    <property type="molecule type" value="Genomic_DNA"/>
</dbReference>
<dbReference type="Gene3D" id="3.30.70.2050">
    <property type="match status" value="1"/>
</dbReference>
<proteinExistence type="predicted"/>
<evidence type="ECO:0000256" key="1">
    <source>
        <dbReference type="SAM" id="SignalP"/>
    </source>
</evidence>